<dbReference type="Gene3D" id="3.40.50.2000">
    <property type="entry name" value="Glycogen Phosphorylase B"/>
    <property type="match status" value="2"/>
</dbReference>
<dbReference type="InterPro" id="IPR035595">
    <property type="entry name" value="UDP_glycos_trans_CS"/>
</dbReference>
<evidence type="ECO:0000256" key="4">
    <source>
        <dbReference type="RuleBase" id="RU003718"/>
    </source>
</evidence>
<evidence type="ECO:0000313" key="7">
    <source>
        <dbReference type="Proteomes" id="UP000288805"/>
    </source>
</evidence>
<reference evidence="6 7" key="1">
    <citation type="journal article" date="2018" name="PLoS Genet.">
        <title>Population sequencing reveals clonal diversity and ancestral inbreeding in the grapevine cultivar Chardonnay.</title>
        <authorList>
            <person name="Roach M.J."/>
            <person name="Johnson D.L."/>
            <person name="Bohlmann J."/>
            <person name="van Vuuren H.J."/>
            <person name="Jones S.J."/>
            <person name="Pretorius I.S."/>
            <person name="Schmidt S.A."/>
            <person name="Borneman A.R."/>
        </authorList>
    </citation>
    <scope>NUCLEOTIDE SEQUENCE [LARGE SCALE GENOMIC DNA]</scope>
    <source>
        <strain evidence="7">cv. Chardonnay</strain>
        <tissue evidence="6">Leaf</tissue>
    </source>
</reference>
<sequence>MSHQLTPHPDLKLQSGIQFHSPSPSILSCNGFTELRSASLCFASPLGPWAPNPHDRHCQAIGTAWCHRHCYHHPVNAAGLTTIIDRAVDSGLRIQLLQVPFPSVEAGLPEGCESMDRLPSRDLFRNLLIGIGMLKQPVENLFDELQPRVSCIIADKNLVWTDDTARRFQIPRLVFDGISCFSLLCTHNLHVSKVHEKVSEGEPFVVPGLPDRIELTRAQLPGAVNTGGTDLREMRNQIREAELAAYGVVVNTFEELEPAYVKEFRKVRGDKVWCVGPVSLCHKENKDKAERGNKASIDEKQCFNWLDSKEPSSVVYACLGSLSRLTPLQLMELGLALEASNRPFIWAIKEGKNAQELEKILLEDGFMERTRGRGLLIRGWAPQVLILSHPAIGGFLTHCGWNSTLEGVCAGVPMITWPLFAEQFYNEKFVVQVLRIGVRVGAEFAVKWGEEEKFGVVLKREVVEKAIEQLMEEGVEGQERRKRARELGEMAKRAMEEGGSSYLNMTLLIQDIMQQVTCNQTKT</sequence>
<dbReference type="PANTHER" id="PTHR48047:SF182">
    <property type="entry name" value="GLYCOSYLTRANSFERASE"/>
    <property type="match status" value="1"/>
</dbReference>
<comment type="caution">
    <text evidence="6">The sequence shown here is derived from an EMBL/GenBank/DDBJ whole genome shotgun (WGS) entry which is preliminary data.</text>
</comment>
<evidence type="ECO:0000256" key="1">
    <source>
        <dbReference type="ARBA" id="ARBA00009995"/>
    </source>
</evidence>
<dbReference type="PROSITE" id="PS00375">
    <property type="entry name" value="UDPGT"/>
    <property type="match status" value="1"/>
</dbReference>
<evidence type="ECO:0000256" key="5">
    <source>
        <dbReference type="RuleBase" id="RU362057"/>
    </source>
</evidence>
<keyword evidence="3 4" id="KW-0808">Transferase</keyword>
<gene>
    <name evidence="6" type="primary">UGT73C2_1</name>
    <name evidence="6" type="ORF">CK203_102287</name>
</gene>
<protein>
    <recommendedName>
        <fullName evidence="5">Glycosyltransferase</fullName>
        <ecNumber evidence="5">2.4.1.-</ecNumber>
    </recommendedName>
</protein>
<comment type="similarity">
    <text evidence="1 4">Belongs to the UDP-glycosyltransferase family.</text>
</comment>
<dbReference type="GO" id="GO:0008194">
    <property type="term" value="F:UDP-glycosyltransferase activity"/>
    <property type="evidence" value="ECO:0007669"/>
    <property type="project" value="InterPro"/>
</dbReference>
<dbReference type="PANTHER" id="PTHR48047">
    <property type="entry name" value="GLYCOSYLTRANSFERASE"/>
    <property type="match status" value="1"/>
</dbReference>
<name>A0A438EJS9_VITVI</name>
<dbReference type="AlphaFoldDB" id="A0A438EJS9"/>
<evidence type="ECO:0000313" key="6">
    <source>
        <dbReference type="EMBL" id="RVW47981.1"/>
    </source>
</evidence>
<keyword evidence="2 4" id="KW-0328">Glycosyltransferase</keyword>
<organism evidence="6 7">
    <name type="scientific">Vitis vinifera</name>
    <name type="common">Grape</name>
    <dbReference type="NCBI Taxonomy" id="29760"/>
    <lineage>
        <taxon>Eukaryota</taxon>
        <taxon>Viridiplantae</taxon>
        <taxon>Streptophyta</taxon>
        <taxon>Embryophyta</taxon>
        <taxon>Tracheophyta</taxon>
        <taxon>Spermatophyta</taxon>
        <taxon>Magnoliopsida</taxon>
        <taxon>eudicotyledons</taxon>
        <taxon>Gunneridae</taxon>
        <taxon>Pentapetalae</taxon>
        <taxon>rosids</taxon>
        <taxon>Vitales</taxon>
        <taxon>Vitaceae</taxon>
        <taxon>Viteae</taxon>
        <taxon>Vitis</taxon>
    </lineage>
</organism>
<evidence type="ECO:0000256" key="3">
    <source>
        <dbReference type="ARBA" id="ARBA00022679"/>
    </source>
</evidence>
<dbReference type="EMBL" id="QGNW01001261">
    <property type="protein sequence ID" value="RVW47981.1"/>
    <property type="molecule type" value="Genomic_DNA"/>
</dbReference>
<dbReference type="Proteomes" id="UP000288805">
    <property type="component" value="Unassembled WGS sequence"/>
</dbReference>
<dbReference type="EC" id="2.4.1.-" evidence="5"/>
<accession>A0A438EJS9</accession>
<proteinExistence type="inferred from homology"/>
<dbReference type="CDD" id="cd03784">
    <property type="entry name" value="GT1_Gtf-like"/>
    <property type="match status" value="1"/>
</dbReference>
<dbReference type="InterPro" id="IPR002213">
    <property type="entry name" value="UDP_glucos_trans"/>
</dbReference>
<dbReference type="SUPFAM" id="SSF53756">
    <property type="entry name" value="UDP-Glycosyltransferase/glycogen phosphorylase"/>
    <property type="match status" value="1"/>
</dbReference>
<dbReference type="FunFam" id="3.40.50.2000:FF:000047">
    <property type="entry name" value="Glycosyltransferase"/>
    <property type="match status" value="1"/>
</dbReference>
<evidence type="ECO:0000256" key="2">
    <source>
        <dbReference type="ARBA" id="ARBA00022676"/>
    </source>
</evidence>
<dbReference type="Pfam" id="PF00201">
    <property type="entry name" value="UDPGT"/>
    <property type="match status" value="1"/>
</dbReference>